<evidence type="ECO:0000256" key="1">
    <source>
        <dbReference type="ARBA" id="ARBA00010541"/>
    </source>
</evidence>
<reference evidence="3" key="3">
    <citation type="submission" date="2015-04" db="UniProtKB">
        <authorList>
            <consortium name="EnsemblPlants"/>
        </authorList>
    </citation>
    <scope>IDENTIFICATION</scope>
</reference>
<dbReference type="GO" id="GO:0004252">
    <property type="term" value="F:serine-type endopeptidase activity"/>
    <property type="evidence" value="ECO:0007669"/>
    <property type="project" value="InterPro"/>
</dbReference>
<dbReference type="SUPFAM" id="SSF50494">
    <property type="entry name" value="Trypsin-like serine proteases"/>
    <property type="match status" value="1"/>
</dbReference>
<dbReference type="STRING" id="77586.A0A0D9W5A6"/>
<dbReference type="PANTHER" id="PTHR47389:SF5">
    <property type="entry name" value="OS09G0436700 PROTEIN"/>
    <property type="match status" value="1"/>
</dbReference>
<dbReference type="Gene3D" id="2.40.10.120">
    <property type="match status" value="1"/>
</dbReference>
<dbReference type="GO" id="GO:0006508">
    <property type="term" value="P:proteolysis"/>
    <property type="evidence" value="ECO:0007669"/>
    <property type="project" value="InterPro"/>
</dbReference>
<dbReference type="Gramene" id="LPERR04G10370.2">
    <property type="protein sequence ID" value="LPERR04G10370.2"/>
    <property type="gene ID" value="LPERR04G10370"/>
</dbReference>
<reference evidence="3 4" key="1">
    <citation type="submission" date="2012-08" db="EMBL/GenBank/DDBJ databases">
        <title>Oryza genome evolution.</title>
        <authorList>
            <person name="Wing R.A."/>
        </authorList>
    </citation>
    <scope>NUCLEOTIDE SEQUENCE</scope>
</reference>
<dbReference type="InterPro" id="IPR001940">
    <property type="entry name" value="Peptidase_S1C"/>
</dbReference>
<evidence type="ECO:0000256" key="2">
    <source>
        <dbReference type="SAM" id="MobiDB-lite"/>
    </source>
</evidence>
<dbReference type="Gramene" id="LPERR04G10370.1">
    <property type="protein sequence ID" value="LPERR04G10370.1"/>
    <property type="gene ID" value="LPERR04G10370"/>
</dbReference>
<feature type="compositionally biased region" description="Basic and acidic residues" evidence="2">
    <location>
        <begin position="43"/>
        <end position="52"/>
    </location>
</feature>
<evidence type="ECO:0008006" key="5">
    <source>
        <dbReference type="Google" id="ProtNLM"/>
    </source>
</evidence>
<keyword evidence="4" id="KW-1185">Reference proteome</keyword>
<protein>
    <recommendedName>
        <fullName evidence="5">PDZ domain-containing protein</fullName>
    </recommendedName>
</protein>
<feature type="region of interest" description="Disordered" evidence="2">
    <location>
        <begin position="1"/>
        <end position="96"/>
    </location>
</feature>
<dbReference type="Pfam" id="PF13365">
    <property type="entry name" value="Trypsin_2"/>
    <property type="match status" value="1"/>
</dbReference>
<dbReference type="eggNOG" id="ENOG502R43Q">
    <property type="taxonomic scope" value="Eukaryota"/>
</dbReference>
<dbReference type="Proteomes" id="UP000032180">
    <property type="component" value="Chromosome 4"/>
</dbReference>
<accession>A0A0D9W5A6</accession>
<dbReference type="PRINTS" id="PR00834">
    <property type="entry name" value="PROTEASES2C"/>
</dbReference>
<dbReference type="InterPro" id="IPR036034">
    <property type="entry name" value="PDZ_sf"/>
</dbReference>
<name>A0A0D9W5A6_9ORYZ</name>
<organism evidence="3 4">
    <name type="scientific">Leersia perrieri</name>
    <dbReference type="NCBI Taxonomy" id="77586"/>
    <lineage>
        <taxon>Eukaryota</taxon>
        <taxon>Viridiplantae</taxon>
        <taxon>Streptophyta</taxon>
        <taxon>Embryophyta</taxon>
        <taxon>Tracheophyta</taxon>
        <taxon>Spermatophyta</taxon>
        <taxon>Magnoliopsida</taxon>
        <taxon>Liliopsida</taxon>
        <taxon>Poales</taxon>
        <taxon>Poaceae</taxon>
        <taxon>BOP clade</taxon>
        <taxon>Oryzoideae</taxon>
        <taxon>Oryzeae</taxon>
        <taxon>Oryzinae</taxon>
        <taxon>Leersia</taxon>
    </lineage>
</organism>
<evidence type="ECO:0000313" key="4">
    <source>
        <dbReference type="Proteomes" id="UP000032180"/>
    </source>
</evidence>
<dbReference type="HOGENOM" id="CLU_012954_7_2_1"/>
<reference evidence="3 4" key="2">
    <citation type="submission" date="2013-12" db="EMBL/GenBank/DDBJ databases">
        <authorList>
            <person name="Yu Y."/>
            <person name="Lee S."/>
            <person name="de Baynast K."/>
            <person name="Wissotski M."/>
            <person name="Liu L."/>
            <person name="Talag J."/>
            <person name="Goicoechea J."/>
            <person name="Angelova A."/>
            <person name="Jetty R."/>
            <person name="Kudrna D."/>
            <person name="Golser W."/>
            <person name="Rivera L."/>
            <person name="Zhang J."/>
            <person name="Wing R."/>
        </authorList>
    </citation>
    <scope>NUCLEOTIDE SEQUENCE</scope>
</reference>
<dbReference type="InterPro" id="IPR009003">
    <property type="entry name" value="Peptidase_S1_PA"/>
</dbReference>
<dbReference type="EnsemblPlants" id="LPERR04G10370.1">
    <property type="protein sequence ID" value="LPERR04G10370.1"/>
    <property type="gene ID" value="LPERR04G10370"/>
</dbReference>
<dbReference type="Gene3D" id="2.30.42.10">
    <property type="match status" value="1"/>
</dbReference>
<evidence type="ECO:0000313" key="3">
    <source>
        <dbReference type="EnsemblPlants" id="LPERR04G10370.2"/>
    </source>
</evidence>
<dbReference type="SUPFAM" id="SSF50156">
    <property type="entry name" value="PDZ domain-like"/>
    <property type="match status" value="1"/>
</dbReference>
<sequence>MSSASRTPVSLPLPDPGSDRSEGGTSPRDQSVRSGISSHRSHRSEEKSEEQRPRKRKQRQIDPSPGEAAVGEGSRASRPPKFPPYPTGGSSSDVRKWDKECDRIRKIIGELRKDRGYDLPTMKKAKDPYTTKALQCSRHKAVVLHGKKLPRCTGIIIKQWSDGSGRHHATIVTYSRVVCDAGQKLHPLPKLSVVLADKTVSDAELLYFNDHYDIALLHIYLGCTLELPSVGRGPEYGQEVFVLARDGKASLRVRHGNIKWLEESDILGRDYYMFLDCVISEGGDGGMVIDNDGKVRGMVVYCNPHPAVTSISTVIKCIDMFMQFKQVARPILGIGGRTMALLDVQLQEDISNSGINSGLLVDEVDNPVAEELGIEHGNMIISVNGQDVVTLPELEDYPLTLGWDYLKDKSSCMKVVKLRVYDLKSRAERDVTLPVRFYDKAERDEDFDWMDSDDAF</sequence>
<dbReference type="AlphaFoldDB" id="A0A0D9W5A6"/>
<comment type="similarity">
    <text evidence="1">Belongs to the peptidase S1C family.</text>
</comment>
<dbReference type="EnsemblPlants" id="LPERR04G10370.2">
    <property type="protein sequence ID" value="LPERR04G10370.2"/>
    <property type="gene ID" value="LPERR04G10370"/>
</dbReference>
<proteinExistence type="inferred from homology"/>
<dbReference type="PANTHER" id="PTHR47389">
    <property type="entry name" value="OS09G0436400 PROTEIN"/>
    <property type="match status" value="1"/>
</dbReference>